<proteinExistence type="predicted"/>
<organism evidence="1 2">
    <name type="scientific">Aspergillus vadensis (strain CBS 113365 / IMI 142717 / IBT 24658)</name>
    <dbReference type="NCBI Taxonomy" id="1448311"/>
    <lineage>
        <taxon>Eukaryota</taxon>
        <taxon>Fungi</taxon>
        <taxon>Dikarya</taxon>
        <taxon>Ascomycota</taxon>
        <taxon>Pezizomycotina</taxon>
        <taxon>Eurotiomycetes</taxon>
        <taxon>Eurotiomycetidae</taxon>
        <taxon>Eurotiales</taxon>
        <taxon>Aspergillaceae</taxon>
        <taxon>Aspergillus</taxon>
        <taxon>Aspergillus subgen. Circumdati</taxon>
    </lineage>
</organism>
<dbReference type="EMBL" id="KZ821626">
    <property type="protein sequence ID" value="PYH68614.1"/>
    <property type="molecule type" value="Genomic_DNA"/>
</dbReference>
<sequence>MACLSTSHVLGAPYCRCGTVLFLYFLCYSQRFFPLSSRQVVSAEAKEFCAPYRLLPTFTYYPVPYHARLPFIPVSHRVCSCEGGILGYNLRIMPGTSSVDFVRLPEHSNPFSYC</sequence>
<accession>A0A319B9T7</accession>
<keyword evidence="2" id="KW-1185">Reference proteome</keyword>
<protein>
    <submittedName>
        <fullName evidence="1">Uncharacterized protein</fullName>
    </submittedName>
</protein>
<dbReference type="GeneID" id="37217603"/>
<dbReference type="AlphaFoldDB" id="A0A319B9T7"/>
<evidence type="ECO:0000313" key="2">
    <source>
        <dbReference type="Proteomes" id="UP000248405"/>
    </source>
</evidence>
<dbReference type="Proteomes" id="UP000248405">
    <property type="component" value="Unassembled WGS sequence"/>
</dbReference>
<evidence type="ECO:0000313" key="1">
    <source>
        <dbReference type="EMBL" id="PYH68614.1"/>
    </source>
</evidence>
<dbReference type="RefSeq" id="XP_025562408.1">
    <property type="nucleotide sequence ID" value="XM_025713011.1"/>
</dbReference>
<name>A0A319B9T7_ASPVC</name>
<gene>
    <name evidence="1" type="ORF">BO88DRAFT_61530</name>
</gene>
<reference evidence="1" key="1">
    <citation type="submission" date="2016-12" db="EMBL/GenBank/DDBJ databases">
        <title>The genomes of Aspergillus section Nigri reveals drivers in fungal speciation.</title>
        <authorList>
            <consortium name="DOE Joint Genome Institute"/>
            <person name="Vesth T.C."/>
            <person name="Nybo J."/>
            <person name="Theobald S."/>
            <person name="Brandl J."/>
            <person name="Frisvad J.C."/>
            <person name="Nielsen K.F."/>
            <person name="Lyhne E.K."/>
            <person name="Kogle M.E."/>
            <person name="Kuo A."/>
            <person name="Riley R."/>
            <person name="Clum A."/>
            <person name="Nolan M."/>
            <person name="Lipzen A."/>
            <person name="Salamov A."/>
            <person name="Henrissat B."/>
            <person name="Wiebenga A."/>
            <person name="De Vries R.P."/>
            <person name="Grigoriev I.V."/>
            <person name="Mortensen U.H."/>
            <person name="Andersen M.R."/>
            <person name="Baker S.E."/>
        </authorList>
    </citation>
    <scope>NUCLEOTIDE SEQUENCE [LARGE SCALE GENOMIC DNA]</scope>
    <source>
        <strain evidence="1">CBS 113365</strain>
    </source>
</reference>